<evidence type="ECO:0000313" key="2">
    <source>
        <dbReference type="EMBL" id="TFE19339.1"/>
    </source>
</evidence>
<keyword evidence="1" id="KW-1133">Transmembrane helix</keyword>
<feature type="transmembrane region" description="Helical" evidence="1">
    <location>
        <begin position="57"/>
        <end position="76"/>
    </location>
</feature>
<name>A0A4Y8LMR7_9BACL</name>
<organism evidence="2 3">
    <name type="scientific">Cohnella luojiensis</name>
    <dbReference type="NCBI Taxonomy" id="652876"/>
    <lineage>
        <taxon>Bacteria</taxon>
        <taxon>Bacillati</taxon>
        <taxon>Bacillota</taxon>
        <taxon>Bacilli</taxon>
        <taxon>Bacillales</taxon>
        <taxon>Paenibacillaceae</taxon>
        <taxon>Cohnella</taxon>
    </lineage>
</organism>
<dbReference type="EMBL" id="SOMN01000072">
    <property type="protein sequence ID" value="TFE19339.1"/>
    <property type="molecule type" value="Genomic_DNA"/>
</dbReference>
<comment type="caution">
    <text evidence="2">The sequence shown here is derived from an EMBL/GenBank/DDBJ whole genome shotgun (WGS) entry which is preliminary data.</text>
</comment>
<gene>
    <name evidence="2" type="ORF">E2980_23535</name>
</gene>
<dbReference type="Proteomes" id="UP000297900">
    <property type="component" value="Unassembled WGS sequence"/>
</dbReference>
<sequence>MKEQDERMIPNKIYFYIPASIIFAFVLLISCFIAFGFEYNERFKPGYIAPDLNDQLLGASIFSIYLLIEFGLFLLFNYKNSPTRKLIISKSIIDTIITITIGTLLSSPILMINYT</sequence>
<dbReference type="RefSeq" id="WP_135154671.1">
    <property type="nucleotide sequence ID" value="NZ_SOMN01000072.1"/>
</dbReference>
<accession>A0A4Y8LMR7</accession>
<evidence type="ECO:0000313" key="3">
    <source>
        <dbReference type="Proteomes" id="UP000297900"/>
    </source>
</evidence>
<evidence type="ECO:0000256" key="1">
    <source>
        <dbReference type="SAM" id="Phobius"/>
    </source>
</evidence>
<protein>
    <submittedName>
        <fullName evidence="2">Uncharacterized protein</fullName>
    </submittedName>
</protein>
<dbReference type="PROSITE" id="PS51257">
    <property type="entry name" value="PROKAR_LIPOPROTEIN"/>
    <property type="match status" value="1"/>
</dbReference>
<keyword evidence="1" id="KW-0812">Transmembrane</keyword>
<feature type="transmembrane region" description="Helical" evidence="1">
    <location>
        <begin position="96"/>
        <end position="114"/>
    </location>
</feature>
<dbReference type="AlphaFoldDB" id="A0A4Y8LMR7"/>
<proteinExistence type="predicted"/>
<reference evidence="2 3" key="1">
    <citation type="submission" date="2019-03" db="EMBL/GenBank/DDBJ databases">
        <title>Cohnella endophytica sp. nov., a novel endophytic bacterium isolated from bark of Sonneratia apetala.</title>
        <authorList>
            <person name="Tuo L."/>
        </authorList>
    </citation>
    <scope>NUCLEOTIDE SEQUENCE [LARGE SCALE GENOMIC DNA]</scope>
    <source>
        <strain evidence="2 3">CCTCC AB 208254</strain>
    </source>
</reference>
<feature type="transmembrane region" description="Helical" evidence="1">
    <location>
        <begin position="12"/>
        <end position="37"/>
    </location>
</feature>
<keyword evidence="1" id="KW-0472">Membrane</keyword>
<keyword evidence="3" id="KW-1185">Reference proteome</keyword>